<dbReference type="CDD" id="cd18577">
    <property type="entry name" value="ABC_6TM_Pgp_ABCB1_D1_like"/>
    <property type="match status" value="1"/>
</dbReference>
<dbReference type="PROSITE" id="PS50929">
    <property type="entry name" value="ABC_TM1F"/>
    <property type="match status" value="2"/>
</dbReference>
<feature type="domain" description="ABC transmembrane type-1" evidence="9">
    <location>
        <begin position="740"/>
        <end position="1028"/>
    </location>
</feature>
<keyword evidence="5 7" id="KW-1133">Transmembrane helix</keyword>
<keyword evidence="11" id="KW-1185">Reference proteome</keyword>
<feature type="domain" description="ABC transporter" evidence="8">
    <location>
        <begin position="1094"/>
        <end position="1350"/>
    </location>
</feature>
<dbReference type="PROSITE" id="PS00211">
    <property type="entry name" value="ABC_TRANSPORTER_1"/>
    <property type="match status" value="2"/>
</dbReference>
<protein>
    <submittedName>
        <fullName evidence="10">Uncharacterized protein</fullName>
    </submittedName>
</protein>
<dbReference type="SUPFAM" id="SSF52540">
    <property type="entry name" value="P-loop containing nucleoside triphosphate hydrolases"/>
    <property type="match status" value="2"/>
</dbReference>
<gene>
    <name evidence="10" type="ORF">GLX27_001794</name>
</gene>
<dbReference type="PANTHER" id="PTHR43394">
    <property type="entry name" value="ATP-DEPENDENT PERMEASE MDL1, MITOCHONDRIAL"/>
    <property type="match status" value="1"/>
</dbReference>
<feature type="transmembrane region" description="Helical" evidence="7">
    <location>
        <begin position="188"/>
        <end position="208"/>
    </location>
</feature>
<dbReference type="PROSITE" id="PS50893">
    <property type="entry name" value="ABC_TRANSPORTER_2"/>
    <property type="match status" value="2"/>
</dbReference>
<dbReference type="InterPro" id="IPR027417">
    <property type="entry name" value="P-loop_NTPase"/>
</dbReference>
<evidence type="ECO:0000259" key="8">
    <source>
        <dbReference type="PROSITE" id="PS50893"/>
    </source>
</evidence>
<sequence>MSWTQRSRAWIAARRPSASYLRLFHNLERTDWALIIIGTLAAIAAGVPLPVIGVLFGKMLDQFNEQVCDAQSGMQDTDHFLDLVADHVIDIIAVASANFALIWIYTSCWSAFGERVVRRLREAYVRSLLAQDMSFFDTLQPGAVNTHLSADLLAVQNGTSEKVGILLASLAYFVASYVVAFWMLPVLAAQLICLVPALLIISLVGAHLGSRFTARSSAELADATGLATEIMTHLRVVQAFDALRPLRVVYHGYLRRARKSGYYRALAAAVMLGFLFFVAYSANALAFHSGSRLVTDRMRDPDEDPSGTVGAVYTVIFLLLDASFVVGQIAPYLQAFSSAGGAGNRLFEVVHHTPAIDASGTGGRTVPDELLGFELRDVRFAYPARPEAFVLDGATLTIGAGQRVGICGTSGSGKSTVAALLQRFYDPAEGSITLHDGTPLDELSLPWLRAQMGYVGQDAVLADCTVLENIAHGLLDSPKHAELQPALLYLSRYALHDSLADGWLDAADEEYRGALHEVVRLVEEAARAAHAHTFIEALPNGYRTHVGHAAHTLSGGQKQRIALARAIIKKPRVLLLDEATAALDSHSELAVQAALDGMEEPRTTIAIAHRLATIKHYDQIIVMAHGRVVEQGTHDELLAKQGLYADLAAAQLDESIGSGSDDDASSLDDDAMMHEPIENSVFNDTHEVGKVVHPVESATAPVHESHSLPEKPAEIVPQLSHGQTLRRLARYTAPSWPFWVVGLGASAVIGGAYSGEAVLFGHVVQALNPCQSPDRVESRADLFALFFFILALIELVAYFLSGASLGVVAESLLLRVRKQIVEVLAAQRLVWYETRHASPSAMIAELVADTSNLGGLTSTVIGTIFSILVNLVAGIVLAHAVAWRIAIVILATVPILLVSGYLRLKVLAEFQRRHETVYAKSTLIAVDAAQDIQTVAALRRENDVLQLFQYALEKPYHESLRHIVIGNVFLAVSLSISYFIYGFAYWWGSRNVAEGRYSQVAFFTVLPALLFSAQTSGQLLAFGPDLSKAQVSAGHLFSILEYAKIPREHVVPGDADEKGDEKAEGGAAAADLELGAKRTGHAVADVVPRTPLPVTFDRVCFTYAQRLDPALRDVSFEVPAGAFVALIGESGSGKSTCLSLIENLYTPSHGAVRVGGKQTTAVTTTELREGMAIVPQDAMLFHGTVAFNVALGLDDPMSSTAVPQSPRSVHTSSGEVDPRIVQACKDANIHDVIEAMPDGYQTDVGPGGSHLSGGQRQRLAIARALVRRPRLLLLDEPTSAMDATSEQAFQNTLEELQRSHACTIITVAHRMRTIRMADHIVLFSHGRIVARGTHAELMQHCAAYRTMVSHQSVAQ</sequence>
<dbReference type="SUPFAM" id="SSF90123">
    <property type="entry name" value="ABC transporter transmembrane region"/>
    <property type="match status" value="2"/>
</dbReference>
<comment type="subcellular location">
    <subcellularLocation>
        <location evidence="1">Membrane</location>
        <topology evidence="1">Multi-pass membrane protein</topology>
    </subcellularLocation>
</comment>
<feature type="transmembrane region" description="Helical" evidence="7">
    <location>
        <begin position="964"/>
        <end position="988"/>
    </location>
</feature>
<dbReference type="InterPro" id="IPR039421">
    <property type="entry name" value="Type_1_exporter"/>
</dbReference>
<feature type="transmembrane region" description="Helical" evidence="7">
    <location>
        <begin position="885"/>
        <end position="904"/>
    </location>
</feature>
<evidence type="ECO:0000313" key="10">
    <source>
        <dbReference type="EMBL" id="WFD47146.1"/>
    </source>
</evidence>
<feature type="transmembrane region" description="Helical" evidence="7">
    <location>
        <begin position="163"/>
        <end position="182"/>
    </location>
</feature>
<reference evidence="10 11" key="1">
    <citation type="journal article" date="2020" name="Elife">
        <title>Loss of centromere function drives karyotype evolution in closely related Malassezia species.</title>
        <authorList>
            <person name="Sankaranarayanan S.R."/>
            <person name="Ianiri G."/>
            <person name="Coelho M.A."/>
            <person name="Reza M.H."/>
            <person name="Thimmappa B.C."/>
            <person name="Ganguly P."/>
            <person name="Vadnala R.N."/>
            <person name="Sun S."/>
            <person name="Siddharthan R."/>
            <person name="Tellgren-Roth C."/>
            <person name="Dawson T.L."/>
            <person name="Heitman J."/>
            <person name="Sanyal K."/>
        </authorList>
    </citation>
    <scope>NUCLEOTIDE SEQUENCE [LARGE SCALE GENOMIC DNA]</scope>
    <source>
        <strain evidence="10">CBS14141</strain>
    </source>
</reference>
<feature type="transmembrane region" description="Helical" evidence="7">
    <location>
        <begin position="307"/>
        <end position="327"/>
    </location>
</feature>
<feature type="transmembrane region" description="Helical" evidence="7">
    <location>
        <begin position="265"/>
        <end position="287"/>
    </location>
</feature>
<keyword evidence="4" id="KW-0067">ATP-binding</keyword>
<feature type="transmembrane region" description="Helical" evidence="7">
    <location>
        <begin position="91"/>
        <end position="112"/>
    </location>
</feature>
<feature type="transmembrane region" description="Helical" evidence="7">
    <location>
        <begin position="736"/>
        <end position="754"/>
    </location>
</feature>
<keyword evidence="6 7" id="KW-0472">Membrane</keyword>
<dbReference type="Pfam" id="PF00664">
    <property type="entry name" value="ABC_membrane"/>
    <property type="match status" value="2"/>
</dbReference>
<evidence type="ECO:0000256" key="4">
    <source>
        <dbReference type="ARBA" id="ARBA00022840"/>
    </source>
</evidence>
<feature type="transmembrane region" description="Helical" evidence="7">
    <location>
        <begin position="32"/>
        <end position="56"/>
    </location>
</feature>
<dbReference type="SMART" id="SM00382">
    <property type="entry name" value="AAA"/>
    <property type="match status" value="2"/>
</dbReference>
<dbReference type="Pfam" id="PF00005">
    <property type="entry name" value="ABC_tran"/>
    <property type="match status" value="2"/>
</dbReference>
<dbReference type="PANTHER" id="PTHR43394:SF1">
    <property type="entry name" value="ATP-BINDING CASSETTE SUB-FAMILY B MEMBER 10, MITOCHONDRIAL"/>
    <property type="match status" value="1"/>
</dbReference>
<organism evidence="10 11">
    <name type="scientific">Malassezia furfur</name>
    <name type="common">Pityriasis versicolor infection agent</name>
    <name type="synonym">Pityrosporum furfur</name>
    <dbReference type="NCBI Taxonomy" id="55194"/>
    <lineage>
        <taxon>Eukaryota</taxon>
        <taxon>Fungi</taxon>
        <taxon>Dikarya</taxon>
        <taxon>Basidiomycota</taxon>
        <taxon>Ustilaginomycotina</taxon>
        <taxon>Malasseziomycetes</taxon>
        <taxon>Malasseziales</taxon>
        <taxon>Malasseziaceae</taxon>
        <taxon>Malassezia</taxon>
    </lineage>
</organism>
<feature type="transmembrane region" description="Helical" evidence="7">
    <location>
        <begin position="782"/>
        <end position="809"/>
    </location>
</feature>
<feature type="transmembrane region" description="Helical" evidence="7">
    <location>
        <begin position="860"/>
        <end position="879"/>
    </location>
</feature>
<dbReference type="Proteomes" id="UP000818624">
    <property type="component" value="Chromosome 2"/>
</dbReference>
<dbReference type="Gene3D" id="1.20.1560.10">
    <property type="entry name" value="ABC transporter type 1, transmembrane domain"/>
    <property type="match status" value="1"/>
</dbReference>
<dbReference type="InterPro" id="IPR036640">
    <property type="entry name" value="ABC1_TM_sf"/>
</dbReference>
<evidence type="ECO:0000256" key="7">
    <source>
        <dbReference type="SAM" id="Phobius"/>
    </source>
</evidence>
<keyword evidence="3" id="KW-0547">Nucleotide-binding</keyword>
<evidence type="ECO:0000313" key="11">
    <source>
        <dbReference type="Proteomes" id="UP000818624"/>
    </source>
</evidence>
<feature type="domain" description="ABC transporter" evidence="8">
    <location>
        <begin position="373"/>
        <end position="650"/>
    </location>
</feature>
<dbReference type="InterPro" id="IPR011527">
    <property type="entry name" value="ABC1_TM_dom"/>
</dbReference>
<keyword evidence="2 7" id="KW-0812">Transmembrane</keyword>
<evidence type="ECO:0000256" key="2">
    <source>
        <dbReference type="ARBA" id="ARBA00022692"/>
    </source>
</evidence>
<evidence type="ECO:0000256" key="1">
    <source>
        <dbReference type="ARBA" id="ARBA00004141"/>
    </source>
</evidence>
<dbReference type="Gene3D" id="3.40.50.300">
    <property type="entry name" value="P-loop containing nucleotide triphosphate hydrolases"/>
    <property type="match status" value="2"/>
</dbReference>
<dbReference type="InterPro" id="IPR003593">
    <property type="entry name" value="AAA+_ATPase"/>
</dbReference>
<dbReference type="EMBL" id="CP046235">
    <property type="protein sequence ID" value="WFD47146.1"/>
    <property type="molecule type" value="Genomic_DNA"/>
</dbReference>
<proteinExistence type="predicted"/>
<dbReference type="InterPro" id="IPR003439">
    <property type="entry name" value="ABC_transporter-like_ATP-bd"/>
</dbReference>
<evidence type="ECO:0000259" key="9">
    <source>
        <dbReference type="PROSITE" id="PS50929"/>
    </source>
</evidence>
<evidence type="ECO:0000256" key="5">
    <source>
        <dbReference type="ARBA" id="ARBA00022989"/>
    </source>
</evidence>
<accession>A0ABY8ENN5</accession>
<dbReference type="CDD" id="cd18578">
    <property type="entry name" value="ABC_6TM_Pgp_ABCB1_D2_like"/>
    <property type="match status" value="1"/>
</dbReference>
<evidence type="ECO:0000256" key="3">
    <source>
        <dbReference type="ARBA" id="ARBA00022741"/>
    </source>
</evidence>
<evidence type="ECO:0000256" key="6">
    <source>
        <dbReference type="ARBA" id="ARBA00023136"/>
    </source>
</evidence>
<name>A0ABY8ENN5_MALFU</name>
<dbReference type="InterPro" id="IPR017871">
    <property type="entry name" value="ABC_transporter-like_CS"/>
</dbReference>
<feature type="domain" description="ABC transmembrane type-1" evidence="9">
    <location>
        <begin position="36"/>
        <end position="338"/>
    </location>
</feature>